<dbReference type="InterPro" id="IPR041489">
    <property type="entry name" value="PDZ_6"/>
</dbReference>
<feature type="domain" description="PDZ" evidence="1">
    <location>
        <begin position="30"/>
        <end position="86"/>
    </location>
</feature>
<reference evidence="2" key="1">
    <citation type="submission" date="2021-01" db="EMBL/GenBank/DDBJ databases">
        <authorList>
            <person name="Corre E."/>
            <person name="Pelletier E."/>
            <person name="Niang G."/>
            <person name="Scheremetjew M."/>
            <person name="Finn R."/>
            <person name="Kale V."/>
            <person name="Holt S."/>
            <person name="Cochrane G."/>
            <person name="Meng A."/>
            <person name="Brown T."/>
            <person name="Cohen L."/>
        </authorList>
    </citation>
    <scope>NUCLEOTIDE SEQUENCE</scope>
    <source>
        <strain evidence="2">CCAP979/52</strain>
    </source>
</reference>
<accession>A0A7S0Q8W3</accession>
<sequence length="138" mass="14827">MDSIKRLLAYVQGFSQTSRQELCSMEPCGVGMELECNSSSGEWAIAAVRPGGPADLSKTVRPGDVVVSVEWSPIQGRSESEVNQLLFGREGTSITIEVMSPSGGRRHATMVRVRADIGDLPSVALIEDKAWGVLCCKT</sequence>
<gene>
    <name evidence="2" type="ORF">CCUR1050_LOCUS1620</name>
</gene>
<dbReference type="InterPro" id="IPR036034">
    <property type="entry name" value="PDZ_sf"/>
</dbReference>
<dbReference type="PROSITE" id="PS50106">
    <property type="entry name" value="PDZ"/>
    <property type="match status" value="1"/>
</dbReference>
<dbReference type="Pfam" id="PF17820">
    <property type="entry name" value="PDZ_6"/>
    <property type="match status" value="1"/>
</dbReference>
<dbReference type="Gene3D" id="2.30.42.10">
    <property type="match status" value="1"/>
</dbReference>
<dbReference type="EMBL" id="HBEZ01002801">
    <property type="protein sequence ID" value="CAD8623945.1"/>
    <property type="molecule type" value="Transcribed_RNA"/>
</dbReference>
<evidence type="ECO:0000313" key="2">
    <source>
        <dbReference type="EMBL" id="CAD8623945.1"/>
    </source>
</evidence>
<organism evidence="2">
    <name type="scientific">Cryptomonas curvata</name>
    <dbReference type="NCBI Taxonomy" id="233186"/>
    <lineage>
        <taxon>Eukaryota</taxon>
        <taxon>Cryptophyceae</taxon>
        <taxon>Cryptomonadales</taxon>
        <taxon>Cryptomonadaceae</taxon>
        <taxon>Cryptomonas</taxon>
    </lineage>
</organism>
<dbReference type="InterPro" id="IPR001478">
    <property type="entry name" value="PDZ"/>
</dbReference>
<dbReference type="AlphaFoldDB" id="A0A7S0Q8W3"/>
<evidence type="ECO:0000259" key="1">
    <source>
        <dbReference type="PROSITE" id="PS50106"/>
    </source>
</evidence>
<dbReference type="SUPFAM" id="SSF50156">
    <property type="entry name" value="PDZ domain-like"/>
    <property type="match status" value="1"/>
</dbReference>
<proteinExistence type="predicted"/>
<protein>
    <recommendedName>
        <fullName evidence="1">PDZ domain-containing protein</fullName>
    </recommendedName>
</protein>
<name>A0A7S0Q8W3_9CRYP</name>